<dbReference type="Proteomes" id="UP000008792">
    <property type="component" value="Unassembled WGS sequence"/>
</dbReference>
<dbReference type="OMA" id="GHYANNL"/>
<dbReference type="PhylomeDB" id="B4LWP7"/>
<dbReference type="eggNOG" id="ENOG502TCKT">
    <property type="taxonomic scope" value="Eukaryota"/>
</dbReference>
<dbReference type="HOGENOM" id="CLU_1181283_0_0_1"/>
<organism evidence="1 2">
    <name type="scientific">Drosophila virilis</name>
    <name type="common">Fruit fly</name>
    <dbReference type="NCBI Taxonomy" id="7244"/>
    <lineage>
        <taxon>Eukaryota</taxon>
        <taxon>Metazoa</taxon>
        <taxon>Ecdysozoa</taxon>
        <taxon>Arthropoda</taxon>
        <taxon>Hexapoda</taxon>
        <taxon>Insecta</taxon>
        <taxon>Pterygota</taxon>
        <taxon>Neoptera</taxon>
        <taxon>Endopterygota</taxon>
        <taxon>Diptera</taxon>
        <taxon>Brachycera</taxon>
        <taxon>Muscomorpha</taxon>
        <taxon>Ephydroidea</taxon>
        <taxon>Drosophilidae</taxon>
        <taxon>Drosophila</taxon>
    </lineage>
</organism>
<evidence type="ECO:0000313" key="1">
    <source>
        <dbReference type="EMBL" id="EDW67712.1"/>
    </source>
</evidence>
<dbReference type="EMBL" id="CH940650">
    <property type="protein sequence ID" value="EDW67712.1"/>
    <property type="molecule type" value="Genomic_DNA"/>
</dbReference>
<name>B4LWP7_DROVI</name>
<gene>
    <name evidence="1" type="primary">Dvir\GJ24304</name>
    <name evidence="1" type="ORF">Dvir_GJ24304</name>
</gene>
<accession>B4LWP7</accession>
<dbReference type="InParanoid" id="B4LWP7"/>
<dbReference type="OrthoDB" id="8049495at2759"/>
<reference evidence="1 2" key="1">
    <citation type="journal article" date="2007" name="Nature">
        <title>Evolution of genes and genomes on the Drosophila phylogeny.</title>
        <authorList>
            <consortium name="Drosophila 12 Genomes Consortium"/>
            <person name="Clark A.G."/>
            <person name="Eisen M.B."/>
            <person name="Smith D.R."/>
            <person name="Bergman C.M."/>
            <person name="Oliver B."/>
            <person name="Markow T.A."/>
            <person name="Kaufman T.C."/>
            <person name="Kellis M."/>
            <person name="Gelbart W."/>
            <person name="Iyer V.N."/>
            <person name="Pollard D.A."/>
            <person name="Sackton T.B."/>
            <person name="Larracuente A.M."/>
            <person name="Singh N.D."/>
            <person name="Abad J.P."/>
            <person name="Abt D.N."/>
            <person name="Adryan B."/>
            <person name="Aguade M."/>
            <person name="Akashi H."/>
            <person name="Anderson W.W."/>
            <person name="Aquadro C.F."/>
            <person name="Ardell D.H."/>
            <person name="Arguello R."/>
            <person name="Artieri C.G."/>
            <person name="Barbash D.A."/>
            <person name="Barker D."/>
            <person name="Barsanti P."/>
            <person name="Batterham P."/>
            <person name="Batzoglou S."/>
            <person name="Begun D."/>
            <person name="Bhutkar A."/>
            <person name="Blanco E."/>
            <person name="Bosak S.A."/>
            <person name="Bradley R.K."/>
            <person name="Brand A.D."/>
            <person name="Brent M.R."/>
            <person name="Brooks A.N."/>
            <person name="Brown R.H."/>
            <person name="Butlin R.K."/>
            <person name="Caggese C."/>
            <person name="Calvi B.R."/>
            <person name="Bernardo de Carvalho A."/>
            <person name="Caspi A."/>
            <person name="Castrezana S."/>
            <person name="Celniker S.E."/>
            <person name="Chang J.L."/>
            <person name="Chapple C."/>
            <person name="Chatterji S."/>
            <person name="Chinwalla A."/>
            <person name="Civetta A."/>
            <person name="Clifton S.W."/>
            <person name="Comeron J.M."/>
            <person name="Costello J.C."/>
            <person name="Coyne J.A."/>
            <person name="Daub J."/>
            <person name="David R.G."/>
            <person name="Delcher A.L."/>
            <person name="Delehaunty K."/>
            <person name="Do C.B."/>
            <person name="Ebling H."/>
            <person name="Edwards K."/>
            <person name="Eickbush T."/>
            <person name="Evans J.D."/>
            <person name="Filipski A."/>
            <person name="Findeiss S."/>
            <person name="Freyhult E."/>
            <person name="Fulton L."/>
            <person name="Fulton R."/>
            <person name="Garcia A.C."/>
            <person name="Gardiner A."/>
            <person name="Garfield D.A."/>
            <person name="Garvin B.E."/>
            <person name="Gibson G."/>
            <person name="Gilbert D."/>
            <person name="Gnerre S."/>
            <person name="Godfrey J."/>
            <person name="Good R."/>
            <person name="Gotea V."/>
            <person name="Gravely B."/>
            <person name="Greenberg A.J."/>
            <person name="Griffiths-Jones S."/>
            <person name="Gross S."/>
            <person name="Guigo R."/>
            <person name="Gustafson E.A."/>
            <person name="Haerty W."/>
            <person name="Hahn M.W."/>
            <person name="Halligan D.L."/>
            <person name="Halpern A.L."/>
            <person name="Halter G.M."/>
            <person name="Han M.V."/>
            <person name="Heger A."/>
            <person name="Hillier L."/>
            <person name="Hinrichs A.S."/>
            <person name="Holmes I."/>
            <person name="Hoskins R.A."/>
            <person name="Hubisz M.J."/>
            <person name="Hultmark D."/>
            <person name="Huntley M.A."/>
            <person name="Jaffe D.B."/>
            <person name="Jagadeeshan S."/>
            <person name="Jeck W.R."/>
            <person name="Johnson J."/>
            <person name="Jones C.D."/>
            <person name="Jordan W.C."/>
            <person name="Karpen G.H."/>
            <person name="Kataoka E."/>
            <person name="Keightley P.D."/>
            <person name="Kheradpour P."/>
            <person name="Kirkness E.F."/>
            <person name="Koerich L.B."/>
            <person name="Kristiansen K."/>
            <person name="Kudrna D."/>
            <person name="Kulathinal R.J."/>
            <person name="Kumar S."/>
            <person name="Kwok R."/>
            <person name="Lander E."/>
            <person name="Langley C.H."/>
            <person name="Lapoint R."/>
            <person name="Lazzaro B.P."/>
            <person name="Lee S.J."/>
            <person name="Levesque L."/>
            <person name="Li R."/>
            <person name="Lin C.F."/>
            <person name="Lin M.F."/>
            <person name="Lindblad-Toh K."/>
            <person name="Llopart A."/>
            <person name="Long M."/>
            <person name="Low L."/>
            <person name="Lozovsky E."/>
            <person name="Lu J."/>
            <person name="Luo M."/>
            <person name="Machado C.A."/>
            <person name="Makalowski W."/>
            <person name="Marzo M."/>
            <person name="Matsuda M."/>
            <person name="Matzkin L."/>
            <person name="McAllister B."/>
            <person name="McBride C.S."/>
            <person name="McKernan B."/>
            <person name="McKernan K."/>
            <person name="Mendez-Lago M."/>
            <person name="Minx P."/>
            <person name="Mollenhauer M.U."/>
            <person name="Montooth K."/>
            <person name="Mount S.M."/>
            <person name="Mu X."/>
            <person name="Myers E."/>
            <person name="Negre B."/>
            <person name="Newfeld S."/>
            <person name="Nielsen R."/>
            <person name="Noor M.A."/>
            <person name="O'Grady P."/>
            <person name="Pachter L."/>
            <person name="Papaceit M."/>
            <person name="Parisi M.J."/>
            <person name="Parisi M."/>
            <person name="Parts L."/>
            <person name="Pedersen J.S."/>
            <person name="Pesole G."/>
            <person name="Phillippy A.M."/>
            <person name="Ponting C.P."/>
            <person name="Pop M."/>
            <person name="Porcelli D."/>
            <person name="Powell J.R."/>
            <person name="Prohaska S."/>
            <person name="Pruitt K."/>
            <person name="Puig M."/>
            <person name="Quesneville H."/>
            <person name="Ram K.R."/>
            <person name="Rand D."/>
            <person name="Rasmussen M.D."/>
            <person name="Reed L.K."/>
            <person name="Reenan R."/>
            <person name="Reily A."/>
            <person name="Remington K.A."/>
            <person name="Rieger T.T."/>
            <person name="Ritchie M.G."/>
            <person name="Robin C."/>
            <person name="Rogers Y.H."/>
            <person name="Rohde C."/>
            <person name="Rozas J."/>
            <person name="Rubenfield M.J."/>
            <person name="Ruiz A."/>
            <person name="Russo S."/>
            <person name="Salzberg S.L."/>
            <person name="Sanchez-Gracia A."/>
            <person name="Saranga D.J."/>
            <person name="Sato H."/>
            <person name="Schaeffer S.W."/>
            <person name="Schatz M.C."/>
            <person name="Schlenke T."/>
            <person name="Schwartz R."/>
            <person name="Segarra C."/>
            <person name="Singh R.S."/>
            <person name="Sirot L."/>
            <person name="Sirota M."/>
            <person name="Sisneros N.B."/>
            <person name="Smith C.D."/>
            <person name="Smith T.F."/>
            <person name="Spieth J."/>
            <person name="Stage D.E."/>
            <person name="Stark A."/>
            <person name="Stephan W."/>
            <person name="Strausberg R.L."/>
            <person name="Strempel S."/>
            <person name="Sturgill D."/>
            <person name="Sutton G."/>
            <person name="Sutton G.G."/>
            <person name="Tao W."/>
            <person name="Teichmann S."/>
            <person name="Tobari Y.N."/>
            <person name="Tomimura Y."/>
            <person name="Tsolas J.M."/>
            <person name="Valente V.L."/>
            <person name="Venter E."/>
            <person name="Venter J.C."/>
            <person name="Vicario S."/>
            <person name="Vieira F.G."/>
            <person name="Vilella A.J."/>
            <person name="Villasante A."/>
            <person name="Walenz B."/>
            <person name="Wang J."/>
            <person name="Wasserman M."/>
            <person name="Watts T."/>
            <person name="Wilson D."/>
            <person name="Wilson R.K."/>
            <person name="Wing R.A."/>
            <person name="Wolfner M.F."/>
            <person name="Wong A."/>
            <person name="Wong G.K."/>
            <person name="Wu C.I."/>
            <person name="Wu G."/>
            <person name="Yamamoto D."/>
            <person name="Yang H.P."/>
            <person name="Yang S.P."/>
            <person name="Yorke J.A."/>
            <person name="Yoshida K."/>
            <person name="Zdobnov E."/>
            <person name="Zhang P."/>
            <person name="Zhang Y."/>
            <person name="Zimin A.V."/>
            <person name="Baldwin J."/>
            <person name="Abdouelleil A."/>
            <person name="Abdulkadir J."/>
            <person name="Abebe A."/>
            <person name="Abera B."/>
            <person name="Abreu J."/>
            <person name="Acer S.C."/>
            <person name="Aftuck L."/>
            <person name="Alexander A."/>
            <person name="An P."/>
            <person name="Anderson E."/>
            <person name="Anderson S."/>
            <person name="Arachi H."/>
            <person name="Azer M."/>
            <person name="Bachantsang P."/>
            <person name="Barry A."/>
            <person name="Bayul T."/>
            <person name="Berlin A."/>
            <person name="Bessette D."/>
            <person name="Bloom T."/>
            <person name="Blye J."/>
            <person name="Boguslavskiy L."/>
            <person name="Bonnet C."/>
            <person name="Boukhgalter B."/>
            <person name="Bourzgui I."/>
            <person name="Brown A."/>
            <person name="Cahill P."/>
            <person name="Channer S."/>
            <person name="Cheshatsang Y."/>
            <person name="Chuda L."/>
            <person name="Citroen M."/>
            <person name="Collymore A."/>
            <person name="Cooke P."/>
            <person name="Costello M."/>
            <person name="D'Aco K."/>
            <person name="Daza R."/>
            <person name="De Haan G."/>
            <person name="DeGray S."/>
            <person name="DeMaso C."/>
            <person name="Dhargay N."/>
            <person name="Dooley K."/>
            <person name="Dooley E."/>
            <person name="Doricent M."/>
            <person name="Dorje P."/>
            <person name="Dorjee K."/>
            <person name="Dupes A."/>
            <person name="Elong R."/>
            <person name="Falk J."/>
            <person name="Farina A."/>
            <person name="Faro S."/>
            <person name="Ferguson D."/>
            <person name="Fisher S."/>
            <person name="Foley C.D."/>
            <person name="Franke A."/>
            <person name="Friedrich D."/>
            <person name="Gadbois L."/>
            <person name="Gearin G."/>
            <person name="Gearin C.R."/>
            <person name="Giannoukos G."/>
            <person name="Goode T."/>
            <person name="Graham J."/>
            <person name="Grandbois E."/>
            <person name="Grewal S."/>
            <person name="Gyaltsen K."/>
            <person name="Hafez N."/>
            <person name="Hagos B."/>
            <person name="Hall J."/>
            <person name="Henson C."/>
            <person name="Hollinger A."/>
            <person name="Honan T."/>
            <person name="Huard M.D."/>
            <person name="Hughes L."/>
            <person name="Hurhula B."/>
            <person name="Husby M.E."/>
            <person name="Kamat A."/>
            <person name="Kanga B."/>
            <person name="Kashin S."/>
            <person name="Khazanovich D."/>
            <person name="Kisner P."/>
            <person name="Lance K."/>
            <person name="Lara M."/>
            <person name="Lee W."/>
            <person name="Lennon N."/>
            <person name="Letendre F."/>
            <person name="LeVine R."/>
            <person name="Lipovsky A."/>
            <person name="Liu X."/>
            <person name="Liu J."/>
            <person name="Liu S."/>
            <person name="Lokyitsang T."/>
            <person name="Lokyitsang Y."/>
            <person name="Lubonja R."/>
            <person name="Lui A."/>
            <person name="MacDonald P."/>
            <person name="Magnisalis V."/>
            <person name="Maru K."/>
            <person name="Matthews C."/>
            <person name="McCusker W."/>
            <person name="McDonough S."/>
            <person name="Mehta T."/>
            <person name="Meldrim J."/>
            <person name="Meneus L."/>
            <person name="Mihai O."/>
            <person name="Mihalev A."/>
            <person name="Mihova T."/>
            <person name="Mittelman R."/>
            <person name="Mlenga V."/>
            <person name="Montmayeur A."/>
            <person name="Mulrain L."/>
            <person name="Navidi A."/>
            <person name="Naylor J."/>
            <person name="Negash T."/>
            <person name="Nguyen T."/>
            <person name="Nguyen N."/>
            <person name="Nicol R."/>
            <person name="Norbu C."/>
            <person name="Norbu N."/>
            <person name="Novod N."/>
            <person name="O'Neill B."/>
            <person name="Osman S."/>
            <person name="Markiewicz E."/>
            <person name="Oyono O.L."/>
            <person name="Patti C."/>
            <person name="Phunkhang P."/>
            <person name="Pierre F."/>
            <person name="Priest M."/>
            <person name="Raghuraman S."/>
            <person name="Rege F."/>
            <person name="Reyes R."/>
            <person name="Rise C."/>
            <person name="Rogov P."/>
            <person name="Ross K."/>
            <person name="Ryan E."/>
            <person name="Settipalli S."/>
            <person name="Shea T."/>
            <person name="Sherpa N."/>
            <person name="Shi L."/>
            <person name="Shih D."/>
            <person name="Sparrow T."/>
            <person name="Spaulding J."/>
            <person name="Stalker J."/>
            <person name="Stange-Thomann N."/>
            <person name="Stavropoulos S."/>
            <person name="Stone C."/>
            <person name="Strader C."/>
            <person name="Tesfaye S."/>
            <person name="Thomson T."/>
            <person name="Thoulutsang Y."/>
            <person name="Thoulutsang D."/>
            <person name="Topham K."/>
            <person name="Topping I."/>
            <person name="Tsamla T."/>
            <person name="Vassiliev H."/>
            <person name="Vo A."/>
            <person name="Wangchuk T."/>
            <person name="Wangdi T."/>
            <person name="Weiand M."/>
            <person name="Wilkinson J."/>
            <person name="Wilson A."/>
            <person name="Yadav S."/>
            <person name="Young G."/>
            <person name="Yu Q."/>
            <person name="Zembek L."/>
            <person name="Zhong D."/>
            <person name="Zimmer A."/>
            <person name="Zwirko Z."/>
            <person name="Jaffe D.B."/>
            <person name="Alvarez P."/>
            <person name="Brockman W."/>
            <person name="Butler J."/>
            <person name="Chin C."/>
            <person name="Gnerre S."/>
            <person name="Grabherr M."/>
            <person name="Kleber M."/>
            <person name="Mauceli E."/>
            <person name="MacCallum I."/>
        </authorList>
    </citation>
    <scope>NUCLEOTIDE SEQUENCE [LARGE SCALE GENOMIC DNA]</scope>
    <source>
        <strain evidence="2">Tucson 15010-1051.87</strain>
    </source>
</reference>
<sequence length="246" mass="28967">MSSEEESIARSERLAQVDVKDLLPTCFNKKTVTKADFVNHMHDGRIYKPQKIIKKQTDAALISGHYANNLKVNNFELKTRTWPYAMDWREEYRQYILRTKWCNEDIYKLFFECPPVRFDQVEDFLRDMQKTVYGSDYSPNDYASLTSRKTTTANISDSSRSSKDIQTTYGNYYNRLEELNALGAALYRRPEPKNMSMETFAKNMRKLFRKYDLSTYYEEVCVPALVTAKDGKMPTGPIDRYTLRKY</sequence>
<dbReference type="AlphaFoldDB" id="B4LWP7"/>
<dbReference type="KEGG" id="dvi:6630307"/>
<protein>
    <submittedName>
        <fullName evidence="1">Uncharacterized protein</fullName>
    </submittedName>
</protein>
<keyword evidence="2" id="KW-1185">Reference proteome</keyword>
<evidence type="ECO:0000313" key="2">
    <source>
        <dbReference type="Proteomes" id="UP000008792"/>
    </source>
</evidence>
<proteinExistence type="predicted"/>